<keyword evidence="3" id="KW-1185">Reference proteome</keyword>
<proteinExistence type="predicted"/>
<feature type="region of interest" description="Disordered" evidence="1">
    <location>
        <begin position="170"/>
        <end position="200"/>
    </location>
</feature>
<dbReference type="EMBL" id="KV417486">
    <property type="protein sequence ID" value="KZP32358.1"/>
    <property type="molecule type" value="Genomic_DNA"/>
</dbReference>
<feature type="compositionally biased region" description="Low complexity" evidence="1">
    <location>
        <begin position="8"/>
        <end position="20"/>
    </location>
</feature>
<sequence>MLPCHAFQYSRPPYPSFSSSQPPPGPPSPRAYPPHTSALHTPGARSLLAFSSLSFTGPSFSPALRKVVSNLCKEFLMSMSAAAGKAGWLANPSTRVPSSPQFDALQLRPGPPRLHNWSSDIRCPRAPSSATTPLARPHSTRTHASPATHLPTCSSSHVLAPRARQCASTRTSAAGSARLHLPNRPPAPTRLSPRLVTPNPPTRSITHASVTGSAECQHARFTAQLPASAHPPPSSGFVGTVLPHLYHIAAPFHLAIILWQDAYE</sequence>
<accession>A0A166V551</accession>
<reference evidence="2 3" key="1">
    <citation type="journal article" date="2016" name="Mol. Biol. Evol.">
        <title>Comparative Genomics of Early-Diverging Mushroom-Forming Fungi Provides Insights into the Origins of Lignocellulose Decay Capabilities.</title>
        <authorList>
            <person name="Nagy L.G."/>
            <person name="Riley R."/>
            <person name="Tritt A."/>
            <person name="Adam C."/>
            <person name="Daum C."/>
            <person name="Floudas D."/>
            <person name="Sun H."/>
            <person name="Yadav J.S."/>
            <person name="Pangilinan J."/>
            <person name="Larsson K.H."/>
            <person name="Matsuura K."/>
            <person name="Barry K."/>
            <person name="Labutti K."/>
            <person name="Kuo R."/>
            <person name="Ohm R.A."/>
            <person name="Bhattacharya S.S."/>
            <person name="Shirouzu T."/>
            <person name="Yoshinaga Y."/>
            <person name="Martin F.M."/>
            <person name="Grigoriev I.V."/>
            <person name="Hibbett D.S."/>
        </authorList>
    </citation>
    <scope>NUCLEOTIDE SEQUENCE [LARGE SCALE GENOMIC DNA]</scope>
    <source>
        <strain evidence="2 3">CBS 109695</strain>
    </source>
</reference>
<feature type="region of interest" description="Disordered" evidence="1">
    <location>
        <begin position="8"/>
        <end position="37"/>
    </location>
</feature>
<dbReference type="AlphaFoldDB" id="A0A166V551"/>
<feature type="compositionally biased region" description="Pro residues" evidence="1">
    <location>
        <begin position="21"/>
        <end position="32"/>
    </location>
</feature>
<protein>
    <submittedName>
        <fullName evidence="2">Uncharacterized protein</fullName>
    </submittedName>
</protein>
<evidence type="ECO:0000313" key="2">
    <source>
        <dbReference type="EMBL" id="KZP32358.1"/>
    </source>
</evidence>
<evidence type="ECO:0000313" key="3">
    <source>
        <dbReference type="Proteomes" id="UP000076532"/>
    </source>
</evidence>
<organism evidence="2 3">
    <name type="scientific">Athelia psychrophila</name>
    <dbReference type="NCBI Taxonomy" id="1759441"/>
    <lineage>
        <taxon>Eukaryota</taxon>
        <taxon>Fungi</taxon>
        <taxon>Dikarya</taxon>
        <taxon>Basidiomycota</taxon>
        <taxon>Agaricomycotina</taxon>
        <taxon>Agaricomycetes</taxon>
        <taxon>Agaricomycetidae</taxon>
        <taxon>Atheliales</taxon>
        <taxon>Atheliaceae</taxon>
        <taxon>Athelia</taxon>
    </lineage>
</organism>
<evidence type="ECO:0000256" key="1">
    <source>
        <dbReference type="SAM" id="MobiDB-lite"/>
    </source>
</evidence>
<gene>
    <name evidence="2" type="ORF">FIBSPDRAFT_516539</name>
</gene>
<dbReference type="Proteomes" id="UP000076532">
    <property type="component" value="Unassembled WGS sequence"/>
</dbReference>
<feature type="region of interest" description="Disordered" evidence="1">
    <location>
        <begin position="125"/>
        <end position="154"/>
    </location>
</feature>
<name>A0A166V551_9AGAM</name>